<evidence type="ECO:0000313" key="2">
    <source>
        <dbReference type="EMBL" id="EAS06689.2"/>
    </source>
</evidence>
<dbReference type="PANTHER" id="PTHR12771:SF2">
    <property type="entry name" value="ELMO DOMAIN-CONTAINING PROTEIN 3"/>
    <property type="match status" value="1"/>
</dbReference>
<sequence>MSENEQMIHIKSKSIPSYDIEQQEAQQNQSLIKQTQRENGKIKQIYQEPDTHRQNRSTWEWLFGSCMSRTYDLDQQEIQAFGMLKEDTQQYFDEKNQTHIMILAELWELLTETAMDKENYKNEEWIKYGFQNKNPCTDFRGGGVLSLLQIIHFTKNNKELVIKDMSNPQNDFFFALSSINVTFFLKQILHLAEHLDPKKDRNVFCDRQSFKSFCQMLVKDDDTFNKMHDIVLKDMFNSWIALRKSQPKTTLIDFPKIEQQFKKKFRNVLSRQEYFNITEFERAFKALK</sequence>
<protein>
    <submittedName>
        <fullName evidence="2">ELMO/CED-12 family protein</fullName>
    </submittedName>
</protein>
<gene>
    <name evidence="2" type="ORF">TTHERM_00688290</name>
</gene>
<organism evidence="2 3">
    <name type="scientific">Tetrahymena thermophila (strain SB210)</name>
    <dbReference type="NCBI Taxonomy" id="312017"/>
    <lineage>
        <taxon>Eukaryota</taxon>
        <taxon>Sar</taxon>
        <taxon>Alveolata</taxon>
        <taxon>Ciliophora</taxon>
        <taxon>Intramacronucleata</taxon>
        <taxon>Oligohymenophorea</taxon>
        <taxon>Hymenostomatida</taxon>
        <taxon>Tetrahymenina</taxon>
        <taxon>Tetrahymenidae</taxon>
        <taxon>Tetrahymena</taxon>
    </lineage>
</organism>
<dbReference type="eggNOG" id="KOG2998">
    <property type="taxonomic scope" value="Eukaryota"/>
</dbReference>
<dbReference type="InParanoid" id="I7MAX8"/>
<evidence type="ECO:0000259" key="1">
    <source>
        <dbReference type="PROSITE" id="PS51335"/>
    </source>
</evidence>
<dbReference type="Pfam" id="PF04727">
    <property type="entry name" value="ELMO_CED12"/>
    <property type="match status" value="1"/>
</dbReference>
<dbReference type="EMBL" id="GG662260">
    <property type="protein sequence ID" value="EAS06689.2"/>
    <property type="molecule type" value="Genomic_DNA"/>
</dbReference>
<keyword evidence="3" id="KW-1185">Reference proteome</keyword>
<accession>I7MAX8</accession>
<name>I7MAX8_TETTS</name>
<dbReference type="GeneID" id="7843981"/>
<dbReference type="InterPro" id="IPR006816">
    <property type="entry name" value="ELMO_dom"/>
</dbReference>
<dbReference type="PROSITE" id="PS51335">
    <property type="entry name" value="ELMO"/>
    <property type="match status" value="1"/>
</dbReference>
<dbReference type="KEGG" id="tet:TTHERM_00688290"/>
<dbReference type="AlphaFoldDB" id="I7MAX8"/>
<reference evidence="3" key="1">
    <citation type="journal article" date="2006" name="PLoS Biol.">
        <title>Macronuclear genome sequence of the ciliate Tetrahymena thermophila, a model eukaryote.</title>
        <authorList>
            <person name="Eisen J.A."/>
            <person name="Coyne R.S."/>
            <person name="Wu M."/>
            <person name="Wu D."/>
            <person name="Thiagarajan M."/>
            <person name="Wortman J.R."/>
            <person name="Badger J.H."/>
            <person name="Ren Q."/>
            <person name="Amedeo P."/>
            <person name="Jones K.M."/>
            <person name="Tallon L.J."/>
            <person name="Delcher A.L."/>
            <person name="Salzberg S.L."/>
            <person name="Silva J.C."/>
            <person name="Haas B.J."/>
            <person name="Majoros W.H."/>
            <person name="Farzad M."/>
            <person name="Carlton J.M."/>
            <person name="Smith R.K. Jr."/>
            <person name="Garg J."/>
            <person name="Pearlman R.E."/>
            <person name="Karrer K.M."/>
            <person name="Sun L."/>
            <person name="Manning G."/>
            <person name="Elde N.C."/>
            <person name="Turkewitz A.P."/>
            <person name="Asai D.J."/>
            <person name="Wilkes D.E."/>
            <person name="Wang Y."/>
            <person name="Cai H."/>
            <person name="Collins K."/>
            <person name="Stewart B.A."/>
            <person name="Lee S.R."/>
            <person name="Wilamowska K."/>
            <person name="Weinberg Z."/>
            <person name="Ruzzo W.L."/>
            <person name="Wloga D."/>
            <person name="Gaertig J."/>
            <person name="Frankel J."/>
            <person name="Tsao C.-C."/>
            <person name="Gorovsky M.A."/>
            <person name="Keeling P.J."/>
            <person name="Waller R.F."/>
            <person name="Patron N.J."/>
            <person name="Cherry J.M."/>
            <person name="Stover N.A."/>
            <person name="Krieger C.J."/>
            <person name="del Toro C."/>
            <person name="Ryder H.F."/>
            <person name="Williamson S.C."/>
            <person name="Barbeau R.A."/>
            <person name="Hamilton E.P."/>
            <person name="Orias E."/>
        </authorList>
    </citation>
    <scope>NUCLEOTIDE SEQUENCE [LARGE SCALE GENOMIC DNA]</scope>
    <source>
        <strain evidence="3">SB210</strain>
    </source>
</reference>
<dbReference type="PANTHER" id="PTHR12771">
    <property type="entry name" value="ENGULFMENT AND CELL MOTILITY"/>
    <property type="match status" value="1"/>
</dbReference>
<dbReference type="InterPro" id="IPR050868">
    <property type="entry name" value="ELMO_domain-containing"/>
</dbReference>
<feature type="domain" description="ELMO" evidence="1">
    <location>
        <begin position="98"/>
        <end position="269"/>
    </location>
</feature>
<dbReference type="RefSeq" id="XP_001026931.2">
    <property type="nucleotide sequence ID" value="XM_001026931.2"/>
</dbReference>
<evidence type="ECO:0000313" key="3">
    <source>
        <dbReference type="Proteomes" id="UP000009168"/>
    </source>
</evidence>
<dbReference type="OrthoDB" id="284119at2759"/>
<dbReference type="Proteomes" id="UP000009168">
    <property type="component" value="Unassembled WGS sequence"/>
</dbReference>
<proteinExistence type="predicted"/>